<dbReference type="EMBL" id="LXQA010018600">
    <property type="protein sequence ID" value="MCH90573.1"/>
    <property type="molecule type" value="Genomic_DNA"/>
</dbReference>
<evidence type="ECO:0000313" key="2">
    <source>
        <dbReference type="Proteomes" id="UP000265520"/>
    </source>
</evidence>
<organism evidence="1 2">
    <name type="scientific">Trifolium medium</name>
    <dbReference type="NCBI Taxonomy" id="97028"/>
    <lineage>
        <taxon>Eukaryota</taxon>
        <taxon>Viridiplantae</taxon>
        <taxon>Streptophyta</taxon>
        <taxon>Embryophyta</taxon>
        <taxon>Tracheophyta</taxon>
        <taxon>Spermatophyta</taxon>
        <taxon>Magnoliopsida</taxon>
        <taxon>eudicotyledons</taxon>
        <taxon>Gunneridae</taxon>
        <taxon>Pentapetalae</taxon>
        <taxon>rosids</taxon>
        <taxon>fabids</taxon>
        <taxon>Fabales</taxon>
        <taxon>Fabaceae</taxon>
        <taxon>Papilionoideae</taxon>
        <taxon>50 kb inversion clade</taxon>
        <taxon>NPAAA clade</taxon>
        <taxon>Hologalegina</taxon>
        <taxon>IRL clade</taxon>
        <taxon>Trifolieae</taxon>
        <taxon>Trifolium</taxon>
    </lineage>
</organism>
<evidence type="ECO:0000313" key="1">
    <source>
        <dbReference type="EMBL" id="MCH90573.1"/>
    </source>
</evidence>
<dbReference type="AlphaFoldDB" id="A0A392MTC7"/>
<proteinExistence type="predicted"/>
<feature type="non-terminal residue" evidence="1">
    <location>
        <position position="1"/>
    </location>
</feature>
<name>A0A392MTC7_9FABA</name>
<keyword evidence="2" id="KW-1185">Reference proteome</keyword>
<reference evidence="1 2" key="1">
    <citation type="journal article" date="2018" name="Front. Plant Sci.">
        <title>Red Clover (Trifolium pratense) and Zigzag Clover (T. medium) - A Picture of Genomic Similarities and Differences.</title>
        <authorList>
            <person name="Dluhosova J."/>
            <person name="Istvanek J."/>
            <person name="Nedelnik J."/>
            <person name="Repkova J."/>
        </authorList>
    </citation>
    <scope>NUCLEOTIDE SEQUENCE [LARGE SCALE GENOMIC DNA]</scope>
    <source>
        <strain evidence="2">cv. 10/8</strain>
        <tissue evidence="1">Leaf</tissue>
    </source>
</reference>
<accession>A0A392MTC7</accession>
<protein>
    <submittedName>
        <fullName evidence="1">Uncharacterized protein</fullName>
    </submittedName>
</protein>
<sequence>ILFESLLVSTFVEICRFLVYLVDLYRVGVDRLEVVCKLRLICLGSHSTVVPSTFGSRSCFLDSDGPITFDSRLGVSI</sequence>
<gene>
    <name evidence="1" type="ORF">A2U01_0011489</name>
</gene>
<dbReference type="Proteomes" id="UP000265520">
    <property type="component" value="Unassembled WGS sequence"/>
</dbReference>
<comment type="caution">
    <text evidence="1">The sequence shown here is derived from an EMBL/GenBank/DDBJ whole genome shotgun (WGS) entry which is preliminary data.</text>
</comment>